<dbReference type="Pfam" id="PF08240">
    <property type="entry name" value="ADH_N"/>
    <property type="match status" value="1"/>
</dbReference>
<protein>
    <submittedName>
        <fullName evidence="9">ADH_N domain-containing protein</fullName>
    </submittedName>
</protein>
<dbReference type="Gene3D" id="3.90.180.10">
    <property type="entry name" value="Medium-chain alcohol dehydrogenases, catalytic domain"/>
    <property type="match status" value="1"/>
</dbReference>
<reference evidence="9" key="1">
    <citation type="submission" date="2016-06" db="UniProtKB">
        <authorList>
            <consortium name="WormBaseParasite"/>
        </authorList>
    </citation>
    <scope>IDENTIFICATION</scope>
</reference>
<dbReference type="InterPro" id="IPR011032">
    <property type="entry name" value="GroES-like_sf"/>
</dbReference>
<evidence type="ECO:0000313" key="8">
    <source>
        <dbReference type="Proteomes" id="UP000271098"/>
    </source>
</evidence>
<feature type="domain" description="Alcohol dehydrogenase-like N-terminal" evidence="6">
    <location>
        <begin position="47"/>
        <end position="167"/>
    </location>
</feature>
<evidence type="ECO:0000256" key="5">
    <source>
        <dbReference type="ARBA" id="ARBA00023002"/>
    </source>
</evidence>
<sequence>MQFSCVLGIVQLLNHNVRSYASGKNLCSVLHAAKDLRFEEREIPKPGDDQLLIKMDSVGICGTDIHFFKHFAIGPFKITQPYVLGHEGSGYVVEMGKNLMSSEDTTLSKLSTPGDRVTIEPGVSCRKCERCRTGNYHMCLNQALKGLPPEEGLFRQYATHDADFCYKFIFQSINATFPREMLKDNSRLPENMSMDDGSLLEPLSVGIHGVRKSGAKAGSKVLVLGAGYF</sequence>
<reference evidence="7 8" key="2">
    <citation type="submission" date="2018-11" db="EMBL/GenBank/DDBJ databases">
        <authorList>
            <consortium name="Pathogen Informatics"/>
        </authorList>
    </citation>
    <scope>NUCLEOTIDE SEQUENCE [LARGE SCALE GENOMIC DNA]</scope>
</reference>
<dbReference type="OrthoDB" id="1879366at2759"/>
<dbReference type="GO" id="GO:0046872">
    <property type="term" value="F:metal ion binding"/>
    <property type="evidence" value="ECO:0007669"/>
    <property type="project" value="UniProtKB-KW"/>
</dbReference>
<dbReference type="WBParaSite" id="GPUH_0001696601-mRNA-1">
    <property type="protein sequence ID" value="GPUH_0001696601-mRNA-1"/>
    <property type="gene ID" value="GPUH_0001696601"/>
</dbReference>
<dbReference type="EMBL" id="UYRT01084447">
    <property type="protein sequence ID" value="VDN28848.1"/>
    <property type="molecule type" value="Genomic_DNA"/>
</dbReference>
<evidence type="ECO:0000256" key="2">
    <source>
        <dbReference type="ARBA" id="ARBA00008072"/>
    </source>
</evidence>
<evidence type="ECO:0000256" key="4">
    <source>
        <dbReference type="ARBA" id="ARBA00022833"/>
    </source>
</evidence>
<accession>A0A183E7K3</accession>
<keyword evidence="4" id="KW-0862">Zinc</keyword>
<evidence type="ECO:0000256" key="3">
    <source>
        <dbReference type="ARBA" id="ARBA00022723"/>
    </source>
</evidence>
<comment type="similarity">
    <text evidence="2">Belongs to the zinc-containing alcohol dehydrogenase family.</text>
</comment>
<keyword evidence="8" id="KW-1185">Reference proteome</keyword>
<keyword evidence="5" id="KW-0560">Oxidoreductase</keyword>
<dbReference type="PANTHER" id="PTHR43161:SF9">
    <property type="entry name" value="SORBITOL DEHYDROGENASE"/>
    <property type="match status" value="1"/>
</dbReference>
<gene>
    <name evidence="7" type="ORF">GPUH_LOCUS16943</name>
</gene>
<evidence type="ECO:0000313" key="7">
    <source>
        <dbReference type="EMBL" id="VDN28848.1"/>
    </source>
</evidence>
<evidence type="ECO:0000259" key="6">
    <source>
        <dbReference type="Pfam" id="PF08240"/>
    </source>
</evidence>
<dbReference type="Proteomes" id="UP000271098">
    <property type="component" value="Unassembled WGS sequence"/>
</dbReference>
<evidence type="ECO:0000256" key="1">
    <source>
        <dbReference type="ARBA" id="ARBA00001947"/>
    </source>
</evidence>
<name>A0A183E7K3_9BILA</name>
<comment type="cofactor">
    <cofactor evidence="1">
        <name>Zn(2+)</name>
        <dbReference type="ChEBI" id="CHEBI:29105"/>
    </cofactor>
</comment>
<dbReference type="GO" id="GO:0003939">
    <property type="term" value="F:L-iditol 2-dehydrogenase (NAD+) activity"/>
    <property type="evidence" value="ECO:0007669"/>
    <property type="project" value="TreeGrafter"/>
</dbReference>
<dbReference type="Gene3D" id="3.40.50.720">
    <property type="entry name" value="NAD(P)-binding Rossmann-like Domain"/>
    <property type="match status" value="1"/>
</dbReference>
<evidence type="ECO:0000313" key="9">
    <source>
        <dbReference type="WBParaSite" id="GPUH_0001696601-mRNA-1"/>
    </source>
</evidence>
<dbReference type="GO" id="GO:0006062">
    <property type="term" value="P:sorbitol catabolic process"/>
    <property type="evidence" value="ECO:0007669"/>
    <property type="project" value="TreeGrafter"/>
</dbReference>
<organism evidence="9">
    <name type="scientific">Gongylonema pulchrum</name>
    <dbReference type="NCBI Taxonomy" id="637853"/>
    <lineage>
        <taxon>Eukaryota</taxon>
        <taxon>Metazoa</taxon>
        <taxon>Ecdysozoa</taxon>
        <taxon>Nematoda</taxon>
        <taxon>Chromadorea</taxon>
        <taxon>Rhabditida</taxon>
        <taxon>Spirurina</taxon>
        <taxon>Spiruromorpha</taxon>
        <taxon>Spiruroidea</taxon>
        <taxon>Gongylonematidae</taxon>
        <taxon>Gongylonema</taxon>
    </lineage>
</organism>
<keyword evidence="3" id="KW-0479">Metal-binding</keyword>
<dbReference type="PANTHER" id="PTHR43161">
    <property type="entry name" value="SORBITOL DEHYDROGENASE"/>
    <property type="match status" value="1"/>
</dbReference>
<dbReference type="InterPro" id="IPR013154">
    <property type="entry name" value="ADH-like_N"/>
</dbReference>
<dbReference type="AlphaFoldDB" id="A0A183E7K3"/>
<dbReference type="SUPFAM" id="SSF50129">
    <property type="entry name" value="GroES-like"/>
    <property type="match status" value="1"/>
</dbReference>
<proteinExistence type="inferred from homology"/>